<sequence length="77" mass="8952">MSEFAYAGEVRDMPDPDACTDPQWADYVFNRSGVPGVKREWWCHIASGYWFIAERDTARDAVIDTYPVEKLREVHRA</sequence>
<gene>
    <name evidence="1" type="ORF">HNQ60_001636</name>
</gene>
<evidence type="ECO:0000313" key="2">
    <source>
        <dbReference type="Proteomes" id="UP000588068"/>
    </source>
</evidence>
<dbReference type="GO" id="GO:0008115">
    <property type="term" value="F:sarcosine oxidase activity"/>
    <property type="evidence" value="ECO:0007669"/>
    <property type="project" value="UniProtKB-EC"/>
</dbReference>
<keyword evidence="1" id="KW-0560">Oxidoreductase</keyword>
<accession>A0A841HKK7</accession>
<dbReference type="Gene3D" id="3.30.2270.10">
    <property type="entry name" value="Folate-binding superfamily"/>
    <property type="match status" value="1"/>
</dbReference>
<protein>
    <submittedName>
        <fullName evidence="1">Sarcosine oxidase subunit delta</fullName>
        <ecNumber evidence="1">1.5.3.1</ecNumber>
    </submittedName>
</protein>
<proteinExistence type="predicted"/>
<reference evidence="1 2" key="1">
    <citation type="submission" date="2020-08" db="EMBL/GenBank/DDBJ databases">
        <title>Genomic Encyclopedia of Type Strains, Phase IV (KMG-IV): sequencing the most valuable type-strain genomes for metagenomic binning, comparative biology and taxonomic classification.</title>
        <authorList>
            <person name="Goeker M."/>
        </authorList>
    </citation>
    <scope>NUCLEOTIDE SEQUENCE [LARGE SCALE GENOMIC DNA]</scope>
    <source>
        <strain evidence="1 2">DSM 26723</strain>
    </source>
</reference>
<name>A0A841HKK7_9GAMM</name>
<keyword evidence="2" id="KW-1185">Reference proteome</keyword>
<dbReference type="InterPro" id="IPR006279">
    <property type="entry name" value="SoxD"/>
</dbReference>
<comment type="caution">
    <text evidence="1">The sequence shown here is derived from an EMBL/GenBank/DDBJ whole genome shotgun (WGS) entry which is preliminary data.</text>
</comment>
<organism evidence="1 2">
    <name type="scientific">Povalibacter uvarum</name>
    <dbReference type="NCBI Taxonomy" id="732238"/>
    <lineage>
        <taxon>Bacteria</taxon>
        <taxon>Pseudomonadati</taxon>
        <taxon>Pseudomonadota</taxon>
        <taxon>Gammaproteobacteria</taxon>
        <taxon>Steroidobacterales</taxon>
        <taxon>Steroidobacteraceae</taxon>
        <taxon>Povalibacter</taxon>
    </lineage>
</organism>
<dbReference type="Pfam" id="PF04267">
    <property type="entry name" value="SoxD"/>
    <property type="match status" value="1"/>
</dbReference>
<dbReference type="Proteomes" id="UP000588068">
    <property type="component" value="Unassembled WGS sequence"/>
</dbReference>
<dbReference type="EMBL" id="JACHHZ010000002">
    <property type="protein sequence ID" value="MBB6092758.1"/>
    <property type="molecule type" value="Genomic_DNA"/>
</dbReference>
<dbReference type="GO" id="GO:0046653">
    <property type="term" value="P:tetrahydrofolate metabolic process"/>
    <property type="evidence" value="ECO:0007669"/>
    <property type="project" value="InterPro"/>
</dbReference>
<dbReference type="InterPro" id="IPR038561">
    <property type="entry name" value="SoxD_sf"/>
</dbReference>
<evidence type="ECO:0000313" key="1">
    <source>
        <dbReference type="EMBL" id="MBB6092758.1"/>
    </source>
</evidence>
<dbReference type="EC" id="1.5.3.1" evidence="1"/>
<dbReference type="AlphaFoldDB" id="A0A841HKK7"/>